<dbReference type="STRING" id="1855383.SAMN05216548_103132"/>
<dbReference type="Pfam" id="PF00389">
    <property type="entry name" value="2-Hacid_dh"/>
    <property type="match status" value="1"/>
</dbReference>
<accession>A0A1H9ECA7</accession>
<gene>
    <name evidence="8" type="ORF">SAMN05216548_103132</name>
</gene>
<evidence type="ECO:0000256" key="2">
    <source>
        <dbReference type="ARBA" id="ARBA00022605"/>
    </source>
</evidence>
<dbReference type="GO" id="GO:0016616">
    <property type="term" value="F:oxidoreductase activity, acting on the CH-OH group of donors, NAD or NADP as acceptor"/>
    <property type="evidence" value="ECO:0007669"/>
    <property type="project" value="InterPro"/>
</dbReference>
<dbReference type="InterPro" id="IPR029752">
    <property type="entry name" value="D-isomer_DH_CS1"/>
</dbReference>
<dbReference type="SUPFAM" id="SSF51735">
    <property type="entry name" value="NAD(P)-binding Rossmann-fold domains"/>
    <property type="match status" value="1"/>
</dbReference>
<proteinExistence type="inferred from homology"/>
<dbReference type="PANTHER" id="PTHR42789">
    <property type="entry name" value="D-ISOMER SPECIFIC 2-HYDROXYACID DEHYDROGENASE FAMILY PROTEIN (AFU_ORTHOLOGUE AFUA_6G10090)"/>
    <property type="match status" value="1"/>
</dbReference>
<dbReference type="GO" id="GO:0051287">
    <property type="term" value="F:NAD binding"/>
    <property type="evidence" value="ECO:0007669"/>
    <property type="project" value="InterPro"/>
</dbReference>
<keyword evidence="4" id="KW-0520">NAD</keyword>
<dbReference type="PROSITE" id="PS00671">
    <property type="entry name" value="D_2_HYDROXYACID_DH_3"/>
    <property type="match status" value="1"/>
</dbReference>
<evidence type="ECO:0000259" key="7">
    <source>
        <dbReference type="Pfam" id="PF02826"/>
    </source>
</evidence>
<feature type="domain" description="D-isomer specific 2-hydroxyacid dehydrogenase catalytic" evidence="6">
    <location>
        <begin position="57"/>
        <end position="338"/>
    </location>
</feature>
<comment type="similarity">
    <text evidence="1 5">Belongs to the D-isomer specific 2-hydroxyacid dehydrogenase family.</text>
</comment>
<reference evidence="8 9" key="1">
    <citation type="submission" date="2016-10" db="EMBL/GenBank/DDBJ databases">
        <authorList>
            <person name="de Groot N.N."/>
        </authorList>
    </citation>
    <scope>NUCLEOTIDE SEQUENCE [LARGE SCALE GENOMIC DNA]</scope>
    <source>
        <strain evidence="8 9">A52C2</strain>
    </source>
</reference>
<dbReference type="InterPro" id="IPR006139">
    <property type="entry name" value="D-isomer_2_OHA_DH_cat_dom"/>
</dbReference>
<keyword evidence="2" id="KW-0028">Amino-acid biosynthesis</keyword>
<dbReference type="Gene3D" id="3.40.50.720">
    <property type="entry name" value="NAD(P)-binding Rossmann-like Domain"/>
    <property type="match status" value="2"/>
</dbReference>
<dbReference type="FunFam" id="3.40.50.720:FF:000203">
    <property type="entry name" value="D-3-phosphoglycerate dehydrogenase (SerA)"/>
    <property type="match status" value="1"/>
</dbReference>
<organism evidence="8 9">
    <name type="scientific">Faunimonas pinastri</name>
    <dbReference type="NCBI Taxonomy" id="1855383"/>
    <lineage>
        <taxon>Bacteria</taxon>
        <taxon>Pseudomonadati</taxon>
        <taxon>Pseudomonadota</taxon>
        <taxon>Alphaproteobacteria</taxon>
        <taxon>Hyphomicrobiales</taxon>
        <taxon>Afifellaceae</taxon>
        <taxon>Faunimonas</taxon>
    </lineage>
</organism>
<dbReference type="InterPro" id="IPR036291">
    <property type="entry name" value="NAD(P)-bd_dom_sf"/>
</dbReference>
<protein>
    <submittedName>
        <fullName evidence="8">Phosphoglycerate dehydrogenase</fullName>
    </submittedName>
</protein>
<evidence type="ECO:0000256" key="3">
    <source>
        <dbReference type="ARBA" id="ARBA00023002"/>
    </source>
</evidence>
<dbReference type="PROSITE" id="PS00065">
    <property type="entry name" value="D_2_HYDROXYACID_DH_1"/>
    <property type="match status" value="1"/>
</dbReference>
<dbReference type="CDD" id="cd12169">
    <property type="entry name" value="PGDH_like_1"/>
    <property type="match status" value="1"/>
</dbReference>
<evidence type="ECO:0000256" key="1">
    <source>
        <dbReference type="ARBA" id="ARBA00005854"/>
    </source>
</evidence>
<dbReference type="InterPro" id="IPR050857">
    <property type="entry name" value="D-2-hydroxyacid_DH"/>
</dbReference>
<dbReference type="InterPro" id="IPR006140">
    <property type="entry name" value="D-isomer_DH_NAD-bd"/>
</dbReference>
<evidence type="ECO:0000313" key="8">
    <source>
        <dbReference type="EMBL" id="SEQ23227.1"/>
    </source>
</evidence>
<feature type="domain" description="D-isomer specific 2-hydroxyacid dehydrogenase NAD-binding" evidence="7">
    <location>
        <begin position="136"/>
        <end position="311"/>
    </location>
</feature>
<name>A0A1H9ECA7_9HYPH</name>
<keyword evidence="9" id="KW-1185">Reference proteome</keyword>
<dbReference type="InterPro" id="IPR029753">
    <property type="entry name" value="D-isomer_DH_CS"/>
</dbReference>
<sequence length="350" mass="37544">MICFGADTEASPGPINAKEMDIPMAVRCVILDDYQDVATGLAEWDRLAGSVSITRQERHLEGEDLVDALSGSEIVVAMRERTVFSDDLLARLPKLKLLVTTGMKNASIDMSAARRRGVVVCGTGSSAGAAAELAWGLLLGLMRSLPDESANFRSGGERWQLSLGRELKGKTLGVVGLGKLGQLVAGYGKAFGMEVLGWSKHNSPERSAGLGIGFAATLEELLARADVVSLHVTLNDETRGLIDAHGLGLMKRDAVIVNTSRGPLIDEEALIAALEGGRIGGGALDVYDREPLPADHPFRRLPNVIATPHLGYVTRETYSIYFREALEDIERWLAGDPIRVINGEDTKDGS</sequence>
<evidence type="ECO:0000256" key="4">
    <source>
        <dbReference type="ARBA" id="ARBA00023027"/>
    </source>
</evidence>
<dbReference type="Proteomes" id="UP000199647">
    <property type="component" value="Unassembled WGS sequence"/>
</dbReference>
<dbReference type="Pfam" id="PF02826">
    <property type="entry name" value="2-Hacid_dh_C"/>
    <property type="match status" value="1"/>
</dbReference>
<evidence type="ECO:0000259" key="6">
    <source>
        <dbReference type="Pfam" id="PF00389"/>
    </source>
</evidence>
<evidence type="ECO:0000313" key="9">
    <source>
        <dbReference type="Proteomes" id="UP000199647"/>
    </source>
</evidence>
<dbReference type="PANTHER" id="PTHR42789:SF1">
    <property type="entry name" value="D-ISOMER SPECIFIC 2-HYDROXYACID DEHYDROGENASE FAMILY PROTEIN (AFU_ORTHOLOGUE AFUA_6G10090)"/>
    <property type="match status" value="1"/>
</dbReference>
<dbReference type="GO" id="GO:0008652">
    <property type="term" value="P:amino acid biosynthetic process"/>
    <property type="evidence" value="ECO:0007669"/>
    <property type="project" value="UniProtKB-KW"/>
</dbReference>
<dbReference type="SUPFAM" id="SSF52283">
    <property type="entry name" value="Formate/glycerate dehydrogenase catalytic domain-like"/>
    <property type="match status" value="1"/>
</dbReference>
<dbReference type="EMBL" id="FOFG01000003">
    <property type="protein sequence ID" value="SEQ23227.1"/>
    <property type="molecule type" value="Genomic_DNA"/>
</dbReference>
<evidence type="ECO:0000256" key="5">
    <source>
        <dbReference type="RuleBase" id="RU003719"/>
    </source>
</evidence>
<keyword evidence="3 5" id="KW-0560">Oxidoreductase</keyword>
<dbReference type="AlphaFoldDB" id="A0A1H9ECA7"/>